<organism evidence="5 6">
    <name type="scientific">Candida boidinii</name>
    <name type="common">Yeast</name>
    <dbReference type="NCBI Taxonomy" id="5477"/>
    <lineage>
        <taxon>Eukaryota</taxon>
        <taxon>Fungi</taxon>
        <taxon>Dikarya</taxon>
        <taxon>Ascomycota</taxon>
        <taxon>Saccharomycotina</taxon>
        <taxon>Pichiomycetes</taxon>
        <taxon>Pichiales</taxon>
        <taxon>Pichiaceae</taxon>
        <taxon>Ogataea</taxon>
        <taxon>Ogataea/Candida clade</taxon>
    </lineage>
</organism>
<dbReference type="EMBL" id="BSXN01000048">
    <property type="protein sequence ID" value="GME66833.1"/>
    <property type="molecule type" value="Genomic_DNA"/>
</dbReference>
<evidence type="ECO:0000256" key="3">
    <source>
        <dbReference type="ARBA" id="ARBA00009268"/>
    </source>
</evidence>
<protein>
    <recommendedName>
        <fullName evidence="4">Respiratory growth induced protein 1</fullName>
    </recommendedName>
</protein>
<dbReference type="GO" id="GO:0006112">
    <property type="term" value="P:energy reserve metabolic process"/>
    <property type="evidence" value="ECO:0007669"/>
    <property type="project" value="InterPro"/>
</dbReference>
<dbReference type="Gene3D" id="3.40.1000.40">
    <property type="entry name" value="Respiratory growth induced protein 1"/>
    <property type="match status" value="1"/>
</dbReference>
<dbReference type="OrthoDB" id="4082176at2759"/>
<comment type="subcellular location">
    <subcellularLocation>
        <location evidence="2">Cell membrane</location>
        <topology evidence="2">Peripheral membrane protein</topology>
    </subcellularLocation>
</comment>
<evidence type="ECO:0000256" key="2">
    <source>
        <dbReference type="ARBA" id="ARBA00004202"/>
    </source>
</evidence>
<comment type="caution">
    <text evidence="5">The sequence shown here is derived from an EMBL/GenBank/DDBJ whole genome shotgun (WGS) entry which is preliminary data.</text>
</comment>
<dbReference type="Proteomes" id="UP001165120">
    <property type="component" value="Unassembled WGS sequence"/>
</dbReference>
<dbReference type="AlphaFoldDB" id="A0A9W6SXB6"/>
<accession>A0A9W6SXB6</accession>
<sequence length="181" mass="21501">MGKKQQQVQHTEPQHIDHLVKAPKTRNSKEVSFDSLESFENYIKDESWDNEFDNLNIHLHYLPPFILHEIHDDEEKIKPTMNCHSKKFRRNLAHHLTKHLLPAIKEMSGIDYKFDKIGEELEVNTLGTESHYKWHFKDETNHGFDEGEYQNRQHWIVTLEVESNSTDPFVNVDFRATPLQI</sequence>
<proteinExistence type="inferred from homology"/>
<dbReference type="InterPro" id="IPR038235">
    <property type="entry name" value="RGI1_sf"/>
</dbReference>
<reference evidence="5" key="1">
    <citation type="submission" date="2023-04" db="EMBL/GenBank/DDBJ databases">
        <title>Candida boidinii NBRC 10035.</title>
        <authorList>
            <person name="Ichikawa N."/>
            <person name="Sato H."/>
            <person name="Tonouchi N."/>
        </authorList>
    </citation>
    <scope>NUCLEOTIDE SEQUENCE</scope>
    <source>
        <strain evidence="5">NBRC 10035</strain>
    </source>
</reference>
<comment type="similarity">
    <text evidence="3">Belongs to the RGI1 family.</text>
</comment>
<gene>
    <name evidence="5" type="ORF">Cboi02_000027300</name>
</gene>
<dbReference type="InterPro" id="IPR022554">
    <property type="entry name" value="RGI1"/>
</dbReference>
<evidence type="ECO:0000256" key="4">
    <source>
        <dbReference type="ARBA" id="ARBA00021474"/>
    </source>
</evidence>
<dbReference type="Pfam" id="PF10843">
    <property type="entry name" value="RGI1"/>
    <property type="match status" value="1"/>
</dbReference>
<evidence type="ECO:0000313" key="5">
    <source>
        <dbReference type="EMBL" id="GME66833.1"/>
    </source>
</evidence>
<comment type="function">
    <text evidence="1">Involved in the control of energetic metabolism and significantly contribute to cell fitness, especially under respiratory growth conditions.</text>
</comment>
<dbReference type="GO" id="GO:0005886">
    <property type="term" value="C:plasma membrane"/>
    <property type="evidence" value="ECO:0007669"/>
    <property type="project" value="UniProtKB-SubCell"/>
</dbReference>
<keyword evidence="6" id="KW-1185">Reference proteome</keyword>
<evidence type="ECO:0000313" key="6">
    <source>
        <dbReference type="Proteomes" id="UP001165120"/>
    </source>
</evidence>
<name>A0A9W6SXB6_CANBO</name>
<evidence type="ECO:0000256" key="1">
    <source>
        <dbReference type="ARBA" id="ARBA00003033"/>
    </source>
</evidence>